<dbReference type="STRING" id="1093900.A0A507BLA1"/>
<comment type="similarity">
    <text evidence="2">Belongs to the choline/ethanolamine kinase family.</text>
</comment>
<dbReference type="EMBL" id="SKBQ01000013">
    <property type="protein sequence ID" value="TPX17448.1"/>
    <property type="molecule type" value="Genomic_DNA"/>
</dbReference>
<dbReference type="AlphaFoldDB" id="A0A507BLA1"/>
<accession>A0A507BLA1</accession>
<dbReference type="SUPFAM" id="SSF56112">
    <property type="entry name" value="Protein kinase-like (PK-like)"/>
    <property type="match status" value="1"/>
</dbReference>
<dbReference type="RefSeq" id="XP_030999159.1">
    <property type="nucleotide sequence ID" value="XM_031137354.1"/>
</dbReference>
<dbReference type="Proteomes" id="UP000319257">
    <property type="component" value="Unassembled WGS sequence"/>
</dbReference>
<feature type="region of interest" description="Disordered" evidence="4">
    <location>
        <begin position="76"/>
        <end position="97"/>
    </location>
</feature>
<dbReference type="OrthoDB" id="10267235at2759"/>
<proteinExistence type="inferred from homology"/>
<sequence length="489" mass="54180">MDPSHLNGTSSNGVKQQQQQQQQQPLSNSNSNSNGHALSSAPTVPFIPLSLDSANIEPTALEIIFHLRPAWRPPCTAAAAANGDSNGQQQQEQQQEHEHHIHFVRFTEGITNTLVKAVRRLPGVPRDEADRDAILLRAYGNGTDVIIDRQRETQNHELLMRHGLAPELLARFRNGMAYRFIPGAVARPEDLRRPELSVAIARRLAQWHATVPCIAGVTHVGAAMAGGLDADAGRRLERRIDGAAPGKRAPNLWTVLQKWILALPTKTEAQRARQADLQTELERLVGELSQRRGLGEDGLVFAHTDLLSANVIVLPPSSPEGTGGASPAAAAPQPVVTFIDYEYAVPSPAAFDIANHFAEWGGFDCDMSVLPTVAQRRRFVSEYVRAYAGYRRRRSGEEEMVVVDDDVDEVEAETARLLAEVDVFRGIPGFYWGIWALIQATISRIDFDYASYAEQRLGEYWAWRAEEDGSRAESGAEMPLRERRWAQLE</sequence>
<comment type="pathway">
    <text evidence="1">Phospholipid metabolism; phosphatidylethanolamine biosynthesis; phosphatidylethanolamine from ethanolamine: step 1/3.</text>
</comment>
<protein>
    <recommendedName>
        <fullName evidence="3">ethanolamine kinase</fullName>
        <ecNumber evidence="3">2.7.1.82</ecNumber>
    </recommendedName>
</protein>
<feature type="region of interest" description="Disordered" evidence="4">
    <location>
        <begin position="1"/>
        <end position="39"/>
    </location>
</feature>
<dbReference type="InParanoid" id="A0A507BLA1"/>
<reference evidence="5 6" key="1">
    <citation type="submission" date="2019-06" db="EMBL/GenBank/DDBJ databases">
        <title>Draft genome sequence of the filamentous fungus Phialemoniopsis curvata isolated from diesel fuel.</title>
        <authorList>
            <person name="Varaljay V.A."/>
            <person name="Lyon W.J."/>
            <person name="Crouch A.L."/>
            <person name="Drake C.E."/>
            <person name="Hollomon J.M."/>
            <person name="Nadeau L.J."/>
            <person name="Nunn H.S."/>
            <person name="Stevenson B.S."/>
            <person name="Bojanowski C.L."/>
            <person name="Crookes-Goodson W.J."/>
        </authorList>
    </citation>
    <scope>NUCLEOTIDE SEQUENCE [LARGE SCALE GENOMIC DNA]</scope>
    <source>
        <strain evidence="5 6">D216</strain>
    </source>
</reference>
<dbReference type="Pfam" id="PF01633">
    <property type="entry name" value="Choline_kinase"/>
    <property type="match status" value="1"/>
</dbReference>
<dbReference type="CDD" id="cd05157">
    <property type="entry name" value="ETNK_euk"/>
    <property type="match status" value="1"/>
</dbReference>
<dbReference type="PANTHER" id="PTHR22603">
    <property type="entry name" value="CHOLINE/ETHANOALAMINE KINASE"/>
    <property type="match status" value="1"/>
</dbReference>
<evidence type="ECO:0000256" key="4">
    <source>
        <dbReference type="SAM" id="MobiDB-lite"/>
    </source>
</evidence>
<dbReference type="Gene3D" id="3.90.1200.10">
    <property type="match status" value="1"/>
</dbReference>
<feature type="compositionally biased region" description="Polar residues" evidence="4">
    <location>
        <begin position="25"/>
        <end position="39"/>
    </location>
</feature>
<dbReference type="InterPro" id="IPR011009">
    <property type="entry name" value="Kinase-like_dom_sf"/>
</dbReference>
<evidence type="ECO:0000256" key="3">
    <source>
        <dbReference type="ARBA" id="ARBA00038874"/>
    </source>
</evidence>
<feature type="compositionally biased region" description="Polar residues" evidence="4">
    <location>
        <begin position="1"/>
        <end position="15"/>
    </location>
</feature>
<dbReference type="GO" id="GO:0006646">
    <property type="term" value="P:phosphatidylethanolamine biosynthetic process"/>
    <property type="evidence" value="ECO:0007669"/>
    <property type="project" value="TreeGrafter"/>
</dbReference>
<dbReference type="EC" id="2.7.1.82" evidence="3"/>
<keyword evidence="6" id="KW-1185">Reference proteome</keyword>
<comment type="caution">
    <text evidence="5">The sequence shown here is derived from an EMBL/GenBank/DDBJ whole genome shotgun (WGS) entry which is preliminary data.</text>
</comment>
<evidence type="ECO:0000313" key="6">
    <source>
        <dbReference type="Proteomes" id="UP000319257"/>
    </source>
</evidence>
<dbReference type="GO" id="GO:0005737">
    <property type="term" value="C:cytoplasm"/>
    <property type="evidence" value="ECO:0007669"/>
    <property type="project" value="TreeGrafter"/>
</dbReference>
<dbReference type="GO" id="GO:0004305">
    <property type="term" value="F:ethanolamine kinase activity"/>
    <property type="evidence" value="ECO:0007669"/>
    <property type="project" value="UniProtKB-EC"/>
</dbReference>
<dbReference type="GeneID" id="41970538"/>
<gene>
    <name evidence="5" type="ORF">E0L32_003091</name>
</gene>
<evidence type="ECO:0000256" key="2">
    <source>
        <dbReference type="ARBA" id="ARBA00038211"/>
    </source>
</evidence>
<evidence type="ECO:0000256" key="1">
    <source>
        <dbReference type="ARBA" id="ARBA00037883"/>
    </source>
</evidence>
<name>A0A507BLA1_9PEZI</name>
<organism evidence="5 6">
    <name type="scientific">Thyridium curvatum</name>
    <dbReference type="NCBI Taxonomy" id="1093900"/>
    <lineage>
        <taxon>Eukaryota</taxon>
        <taxon>Fungi</taxon>
        <taxon>Dikarya</taxon>
        <taxon>Ascomycota</taxon>
        <taxon>Pezizomycotina</taxon>
        <taxon>Sordariomycetes</taxon>
        <taxon>Sordariomycetidae</taxon>
        <taxon>Thyridiales</taxon>
        <taxon>Thyridiaceae</taxon>
        <taxon>Thyridium</taxon>
    </lineage>
</organism>
<evidence type="ECO:0000313" key="5">
    <source>
        <dbReference type="EMBL" id="TPX17448.1"/>
    </source>
</evidence>
<dbReference type="PANTHER" id="PTHR22603:SF66">
    <property type="entry name" value="ETHANOLAMINE KINASE"/>
    <property type="match status" value="1"/>
</dbReference>